<keyword evidence="5" id="KW-1185">Reference proteome</keyword>
<dbReference type="Pfam" id="PF01408">
    <property type="entry name" value="GFO_IDH_MocA"/>
    <property type="match status" value="1"/>
</dbReference>
<name>A0A2T5BB04_MYCDI</name>
<reference evidence="4 5" key="1">
    <citation type="submission" date="2018-04" db="EMBL/GenBank/DDBJ databases">
        <title>Genomic Encyclopedia of Type Strains, Phase IV (KMG-IV): sequencing the most valuable type-strain genomes for metagenomic binning, comparative biology and taxonomic classification.</title>
        <authorList>
            <person name="Goeker M."/>
        </authorList>
    </citation>
    <scope>NUCLEOTIDE SEQUENCE [LARGE SCALE GENOMIC DNA]</scope>
    <source>
        <strain evidence="4 5">DSM 7138</strain>
    </source>
</reference>
<feature type="domain" description="Gfo/Idh/MocA-like oxidoreductase N-terminal" evidence="2">
    <location>
        <begin position="17"/>
        <end position="134"/>
    </location>
</feature>
<dbReference type="AlphaFoldDB" id="A0A2T5BB04"/>
<dbReference type="RefSeq" id="WP_108002230.1">
    <property type="nucleotide sequence ID" value="NZ_JBHEEX010000009.1"/>
</dbReference>
<dbReference type="InterPro" id="IPR000683">
    <property type="entry name" value="Gfo/Idh/MocA-like_OxRdtase_N"/>
</dbReference>
<evidence type="ECO:0000313" key="5">
    <source>
        <dbReference type="Proteomes" id="UP000241247"/>
    </source>
</evidence>
<comment type="caution">
    <text evidence="4">The sequence shown here is derived from an EMBL/GenBank/DDBJ whole genome shotgun (WGS) entry which is preliminary data.</text>
</comment>
<dbReference type="OrthoDB" id="9792935at2"/>
<evidence type="ECO:0000259" key="2">
    <source>
        <dbReference type="Pfam" id="PF01408"/>
    </source>
</evidence>
<proteinExistence type="predicted"/>
<gene>
    <name evidence="4" type="ORF">C7449_103163</name>
</gene>
<dbReference type="Pfam" id="PF22725">
    <property type="entry name" value="GFO_IDH_MocA_C3"/>
    <property type="match status" value="1"/>
</dbReference>
<dbReference type="Proteomes" id="UP000241247">
    <property type="component" value="Unassembled WGS sequence"/>
</dbReference>
<dbReference type="SUPFAM" id="SSF55347">
    <property type="entry name" value="Glyceraldehyde-3-phosphate dehydrogenase-like, C-terminal domain"/>
    <property type="match status" value="1"/>
</dbReference>
<evidence type="ECO:0000313" key="4">
    <source>
        <dbReference type="EMBL" id="PTM96149.1"/>
    </source>
</evidence>
<sequence>MSEPPASVGPARPRPLRLGFAGVGWIGRHRMKAMLETGLAEAVALCDPAPAMLEEALAIAPLATVVPTYGSMLEHGLDGIVIATPSALHAEQAIAALDTGHAVFCQKPLARSREETRPVIEAARRSDRLLAVDFCYRHTVGMQALRKLASDGSLGRIFAIDLTFHNAYGPDKDWFYDKARSGGGCVIDLGVHLVDLALWLLDFPQVVSVDSHLFHHSRPLPPGSDEIEDFAVATLGLESGAVARIACSWRLHAGRNAAIGATVYGSEGGGRFHNVDGSFYDFAAERFDGTNSVPLTSPPDDWGGRAAADWVHRVADGARFDERCLELEAVARVIDAIYGQ</sequence>
<organism evidence="4 5">
    <name type="scientific">Mycoplana dimorpha</name>
    <dbReference type="NCBI Taxonomy" id="28320"/>
    <lineage>
        <taxon>Bacteria</taxon>
        <taxon>Pseudomonadati</taxon>
        <taxon>Pseudomonadota</taxon>
        <taxon>Alphaproteobacteria</taxon>
        <taxon>Hyphomicrobiales</taxon>
        <taxon>Rhizobiaceae</taxon>
        <taxon>Mycoplana</taxon>
    </lineage>
</organism>
<dbReference type="PANTHER" id="PTHR43818">
    <property type="entry name" value="BCDNA.GH03377"/>
    <property type="match status" value="1"/>
</dbReference>
<keyword evidence="1" id="KW-0560">Oxidoreductase</keyword>
<dbReference type="InterPro" id="IPR050463">
    <property type="entry name" value="Gfo/Idh/MocA_oxidrdct_glycsds"/>
</dbReference>
<evidence type="ECO:0000256" key="1">
    <source>
        <dbReference type="ARBA" id="ARBA00023002"/>
    </source>
</evidence>
<dbReference type="Gene3D" id="3.30.360.10">
    <property type="entry name" value="Dihydrodipicolinate Reductase, domain 2"/>
    <property type="match status" value="1"/>
</dbReference>
<dbReference type="SUPFAM" id="SSF51735">
    <property type="entry name" value="NAD(P)-binding Rossmann-fold domains"/>
    <property type="match status" value="1"/>
</dbReference>
<dbReference type="Gene3D" id="3.40.50.720">
    <property type="entry name" value="NAD(P)-binding Rossmann-like Domain"/>
    <property type="match status" value="1"/>
</dbReference>
<dbReference type="InterPro" id="IPR055170">
    <property type="entry name" value="GFO_IDH_MocA-like_dom"/>
</dbReference>
<evidence type="ECO:0000259" key="3">
    <source>
        <dbReference type="Pfam" id="PF22725"/>
    </source>
</evidence>
<accession>A0A2T5BB04</accession>
<dbReference type="EMBL" id="PZZZ01000003">
    <property type="protein sequence ID" value="PTM96149.1"/>
    <property type="molecule type" value="Genomic_DNA"/>
</dbReference>
<feature type="domain" description="GFO/IDH/MocA-like oxidoreductase" evidence="3">
    <location>
        <begin position="142"/>
        <end position="268"/>
    </location>
</feature>
<protein>
    <submittedName>
        <fullName evidence="4">Putative dehydrogenase</fullName>
    </submittedName>
</protein>
<dbReference type="GO" id="GO:0000166">
    <property type="term" value="F:nucleotide binding"/>
    <property type="evidence" value="ECO:0007669"/>
    <property type="project" value="InterPro"/>
</dbReference>
<dbReference type="PANTHER" id="PTHR43818:SF11">
    <property type="entry name" value="BCDNA.GH03377"/>
    <property type="match status" value="1"/>
</dbReference>
<dbReference type="InterPro" id="IPR036291">
    <property type="entry name" value="NAD(P)-bd_dom_sf"/>
</dbReference>
<dbReference type="GO" id="GO:0016491">
    <property type="term" value="F:oxidoreductase activity"/>
    <property type="evidence" value="ECO:0007669"/>
    <property type="project" value="UniProtKB-KW"/>
</dbReference>